<keyword evidence="6 10" id="KW-0368">Histidine biosynthesis</keyword>
<dbReference type="GO" id="GO:0005737">
    <property type="term" value="C:cytoplasm"/>
    <property type="evidence" value="ECO:0007669"/>
    <property type="project" value="UniProtKB-SubCell"/>
</dbReference>
<dbReference type="UniPathway" id="UPA00031">
    <property type="reaction ID" value="UER00010"/>
</dbReference>
<organism evidence="13 15">
    <name type="scientific">Sulfodiicoccus acidiphilus</name>
    <dbReference type="NCBI Taxonomy" id="1670455"/>
    <lineage>
        <taxon>Archaea</taxon>
        <taxon>Thermoproteota</taxon>
        <taxon>Thermoprotei</taxon>
        <taxon>Sulfolobales</taxon>
        <taxon>Sulfolobaceae</taxon>
        <taxon>Sulfodiicoccus</taxon>
    </lineage>
</organism>
<dbReference type="HAMAP" id="MF_00278">
    <property type="entry name" value="HisH"/>
    <property type="match status" value="1"/>
</dbReference>
<dbReference type="PROSITE" id="PS51273">
    <property type="entry name" value="GATASE_TYPE_1"/>
    <property type="match status" value="1"/>
</dbReference>
<comment type="pathway">
    <text evidence="1 10">Amino-acid biosynthesis; L-histidine biosynthesis; L-histidine from 5-phospho-alpha-D-ribose 1-diphosphate: step 5/9.</text>
</comment>
<keyword evidence="3 10" id="KW-0028">Amino-acid biosynthesis</keyword>
<dbReference type="AlphaFoldDB" id="A0A348B726"/>
<dbReference type="EMBL" id="BMQS01000023">
    <property type="protein sequence ID" value="GGU02683.1"/>
    <property type="molecule type" value="Genomic_DNA"/>
</dbReference>
<dbReference type="InterPro" id="IPR029062">
    <property type="entry name" value="Class_I_gatase-like"/>
</dbReference>
<comment type="catalytic activity">
    <reaction evidence="8 10">
        <text>5-[(5-phospho-1-deoxy-D-ribulos-1-ylimino)methylamino]-1-(5-phospho-beta-D-ribosyl)imidazole-4-carboxamide + L-glutamine = D-erythro-1-(imidazol-4-yl)glycerol 3-phosphate + 5-amino-1-(5-phospho-beta-D-ribosyl)imidazole-4-carboxamide + L-glutamate + H(+)</text>
        <dbReference type="Rhea" id="RHEA:24793"/>
        <dbReference type="ChEBI" id="CHEBI:15378"/>
        <dbReference type="ChEBI" id="CHEBI:29985"/>
        <dbReference type="ChEBI" id="CHEBI:58278"/>
        <dbReference type="ChEBI" id="CHEBI:58359"/>
        <dbReference type="ChEBI" id="CHEBI:58475"/>
        <dbReference type="ChEBI" id="CHEBI:58525"/>
        <dbReference type="EC" id="4.3.2.10"/>
    </reaction>
</comment>
<reference evidence="14" key="4">
    <citation type="submission" date="2020-09" db="EMBL/GenBank/DDBJ databases">
        <authorList>
            <person name="Sun Q."/>
            <person name="Ohkuma M."/>
        </authorList>
    </citation>
    <scope>NUCLEOTIDE SEQUENCE</scope>
    <source>
        <strain evidence="14">JCM 31740</strain>
    </source>
</reference>
<comment type="subcellular location">
    <subcellularLocation>
        <location evidence="10">Cytoplasm</location>
    </subcellularLocation>
</comment>
<dbReference type="EC" id="4.3.2.10" evidence="10"/>
<keyword evidence="15" id="KW-1185">Reference proteome</keyword>
<dbReference type="GO" id="GO:0004359">
    <property type="term" value="F:glutaminase activity"/>
    <property type="evidence" value="ECO:0007669"/>
    <property type="project" value="UniProtKB-EC"/>
</dbReference>
<keyword evidence="13" id="KW-0328">Glycosyltransferase</keyword>
<comment type="subunit">
    <text evidence="2 10">Heterodimer of HisH and HisF.</text>
</comment>
<dbReference type="PANTHER" id="PTHR42701:SF1">
    <property type="entry name" value="IMIDAZOLE GLYCEROL PHOSPHATE SYNTHASE SUBUNIT HISH"/>
    <property type="match status" value="1"/>
</dbReference>
<evidence type="ECO:0000313" key="15">
    <source>
        <dbReference type="Proteomes" id="UP000276741"/>
    </source>
</evidence>
<dbReference type="KEGG" id="sacd:HS1genome_2367"/>
<reference evidence="14" key="1">
    <citation type="journal article" date="2014" name="Int. J. Syst. Evol. Microbiol.">
        <title>Complete genome sequence of Corynebacterium casei LMG S-19264T (=DSM 44701T), isolated from a smear-ripened cheese.</title>
        <authorList>
            <consortium name="US DOE Joint Genome Institute (JGI-PGF)"/>
            <person name="Walter F."/>
            <person name="Albersmeier A."/>
            <person name="Kalinowski J."/>
            <person name="Ruckert C."/>
        </authorList>
    </citation>
    <scope>NUCLEOTIDE SEQUENCE</scope>
    <source>
        <strain evidence="14">JCM 31740</strain>
    </source>
</reference>
<feature type="domain" description="Glutamine amidotransferase" evidence="12">
    <location>
        <begin position="6"/>
        <end position="183"/>
    </location>
</feature>
<evidence type="ECO:0000256" key="2">
    <source>
        <dbReference type="ARBA" id="ARBA00011152"/>
    </source>
</evidence>
<evidence type="ECO:0000256" key="1">
    <source>
        <dbReference type="ARBA" id="ARBA00005091"/>
    </source>
</evidence>
<sequence length="198" mass="21961">MRALVVNYGVGNLFSISSALRRKGLEVDIGTELTNSYDLLVFPGVGAFSAVSKFLNSRRDQLNELKESGSRFFGVCLGMQVMFQSGSEGGRSEGLGWLKGVVDKLVNSPKLPHIGWDRLIETKPSILIEGLEGKYFYFVHSYAAYDVDNDYVRGFSVYGVKFPAVVEKDSLVGTQFHPEKSGASGSLFLDNLMRWLKR</sequence>
<feature type="active site" description="Nucleophile" evidence="10 11">
    <location>
        <position position="76"/>
    </location>
</feature>
<dbReference type="GO" id="GO:0000107">
    <property type="term" value="F:imidazoleglycerol-phosphate synthase activity"/>
    <property type="evidence" value="ECO:0007669"/>
    <property type="project" value="UniProtKB-UniRule"/>
</dbReference>
<evidence type="ECO:0000256" key="5">
    <source>
        <dbReference type="ARBA" id="ARBA00022962"/>
    </source>
</evidence>
<dbReference type="SUPFAM" id="SSF52317">
    <property type="entry name" value="Class I glutamine amidotransferase-like"/>
    <property type="match status" value="1"/>
</dbReference>
<keyword evidence="13" id="KW-0808">Transferase</keyword>
<dbReference type="PANTHER" id="PTHR42701">
    <property type="entry name" value="IMIDAZOLE GLYCEROL PHOSPHATE SYNTHASE SUBUNIT HISH"/>
    <property type="match status" value="1"/>
</dbReference>
<feature type="active site" evidence="10 11">
    <location>
        <position position="177"/>
    </location>
</feature>
<evidence type="ECO:0000256" key="9">
    <source>
        <dbReference type="ARBA" id="ARBA00049534"/>
    </source>
</evidence>
<proteinExistence type="inferred from homology"/>
<evidence type="ECO:0000256" key="10">
    <source>
        <dbReference type="HAMAP-Rule" id="MF_00278"/>
    </source>
</evidence>
<evidence type="ECO:0000259" key="12">
    <source>
        <dbReference type="Pfam" id="PF00117"/>
    </source>
</evidence>
<dbReference type="InterPro" id="IPR017926">
    <property type="entry name" value="GATASE"/>
</dbReference>
<protein>
    <recommendedName>
        <fullName evidence="10">Imidazole glycerol phosphate synthase subunit HisH</fullName>
        <ecNumber evidence="10">4.3.2.10</ecNumber>
    </recommendedName>
    <alternativeName>
        <fullName evidence="10">IGP synthase glutaminase subunit</fullName>
        <ecNumber evidence="10">3.5.1.2</ecNumber>
    </alternativeName>
    <alternativeName>
        <fullName evidence="10">IGP synthase subunit HisH</fullName>
    </alternativeName>
    <alternativeName>
        <fullName evidence="10">ImGP synthase subunit HisH</fullName>
        <shortName evidence="10">IGPS subunit HisH</shortName>
    </alternativeName>
</protein>
<dbReference type="OrthoDB" id="33401at2157"/>
<dbReference type="PIRSF" id="PIRSF000495">
    <property type="entry name" value="Amidotransf_hisH"/>
    <property type="match status" value="1"/>
</dbReference>
<evidence type="ECO:0000256" key="4">
    <source>
        <dbReference type="ARBA" id="ARBA00022801"/>
    </source>
</evidence>
<comment type="function">
    <text evidence="10">IGPS catalyzes the conversion of PRFAR and glutamine to IGP, AICAR and glutamate. The HisH subunit catalyzes the hydrolysis of glutamine to glutamate and ammonia as part of the synthesis of IGP and AICAR. The resulting ammonia molecule is channeled to the active site of HisF.</text>
</comment>
<evidence type="ECO:0000256" key="3">
    <source>
        <dbReference type="ARBA" id="ARBA00022605"/>
    </source>
</evidence>
<evidence type="ECO:0000313" key="13">
    <source>
        <dbReference type="EMBL" id="BBD73978.1"/>
    </source>
</evidence>
<dbReference type="NCBIfam" id="TIGR01855">
    <property type="entry name" value="IMP_synth_hisH"/>
    <property type="match status" value="1"/>
</dbReference>
<dbReference type="GO" id="GO:0016829">
    <property type="term" value="F:lyase activity"/>
    <property type="evidence" value="ECO:0007669"/>
    <property type="project" value="UniProtKB-KW"/>
</dbReference>
<dbReference type="Proteomes" id="UP000276741">
    <property type="component" value="Chromosome"/>
</dbReference>
<keyword evidence="7 10" id="KW-0456">Lyase</keyword>
<dbReference type="EMBL" id="AP018553">
    <property type="protein sequence ID" value="BBD73978.1"/>
    <property type="molecule type" value="Genomic_DNA"/>
</dbReference>
<dbReference type="GeneID" id="38667823"/>
<dbReference type="Proteomes" id="UP000616143">
    <property type="component" value="Unassembled WGS sequence"/>
</dbReference>
<dbReference type="CDD" id="cd01748">
    <property type="entry name" value="GATase1_IGP_Synthase"/>
    <property type="match status" value="1"/>
</dbReference>
<dbReference type="RefSeq" id="WP_126451200.1">
    <property type="nucleotide sequence ID" value="NZ_AP018553.1"/>
</dbReference>
<keyword evidence="4 10" id="KW-0378">Hydrolase</keyword>
<reference evidence="13" key="3">
    <citation type="journal article" date="2019" name="BMC Res. Notes">
        <title>Complete genome sequence of the Sulfodiicoccus acidiphilus strain HS-1T, the first crenarchaeon that lacks polB3, isolated from an acidic hot spring in Ohwaku-dani, Hakone, Japan.</title>
        <authorList>
            <person name="Sakai H.D."/>
            <person name="Kurosawa N."/>
        </authorList>
    </citation>
    <scope>NUCLEOTIDE SEQUENCE</scope>
    <source>
        <strain evidence="13">HS-1</strain>
    </source>
</reference>
<dbReference type="Gene3D" id="3.40.50.880">
    <property type="match status" value="1"/>
</dbReference>
<evidence type="ECO:0000256" key="7">
    <source>
        <dbReference type="ARBA" id="ARBA00023239"/>
    </source>
</evidence>
<gene>
    <name evidence="10" type="primary">hisH</name>
    <name evidence="14" type="ORF">GCM10007116_19670</name>
    <name evidence="13" type="ORF">HS1genome_2367</name>
</gene>
<dbReference type="InterPro" id="IPR010139">
    <property type="entry name" value="Imidazole-glycPsynth_HisH"/>
</dbReference>
<dbReference type="EC" id="3.5.1.2" evidence="10"/>
<dbReference type="GO" id="GO:0000105">
    <property type="term" value="P:L-histidine biosynthetic process"/>
    <property type="evidence" value="ECO:0007669"/>
    <property type="project" value="UniProtKB-UniRule"/>
</dbReference>
<evidence type="ECO:0000256" key="8">
    <source>
        <dbReference type="ARBA" id="ARBA00047838"/>
    </source>
</evidence>
<name>A0A348B726_9CREN</name>
<feature type="active site" evidence="10 11">
    <location>
        <position position="179"/>
    </location>
</feature>
<dbReference type="Pfam" id="PF00117">
    <property type="entry name" value="GATase"/>
    <property type="match status" value="1"/>
</dbReference>
<evidence type="ECO:0000256" key="11">
    <source>
        <dbReference type="PIRSR" id="PIRSR000495-1"/>
    </source>
</evidence>
<evidence type="ECO:0000313" key="14">
    <source>
        <dbReference type="EMBL" id="GGU02683.1"/>
    </source>
</evidence>
<keyword evidence="5 10" id="KW-0315">Glutamine amidotransferase</keyword>
<reference evidence="15" key="2">
    <citation type="submission" date="2018-04" db="EMBL/GenBank/DDBJ databases">
        <title>Complete genome sequence of Sulfodiicoccus acidiphilus strain HS-1.</title>
        <authorList>
            <person name="Sakai H.D."/>
            <person name="Kurosawa N."/>
        </authorList>
    </citation>
    <scope>NUCLEOTIDE SEQUENCE [LARGE SCALE GENOMIC DNA]</scope>
    <source>
        <strain evidence="15">HS-1</strain>
    </source>
</reference>
<keyword evidence="10" id="KW-0963">Cytoplasm</keyword>
<accession>A0A348B726</accession>
<evidence type="ECO:0000256" key="6">
    <source>
        <dbReference type="ARBA" id="ARBA00023102"/>
    </source>
</evidence>
<comment type="catalytic activity">
    <reaction evidence="9 10">
        <text>L-glutamine + H2O = L-glutamate + NH4(+)</text>
        <dbReference type="Rhea" id="RHEA:15889"/>
        <dbReference type="ChEBI" id="CHEBI:15377"/>
        <dbReference type="ChEBI" id="CHEBI:28938"/>
        <dbReference type="ChEBI" id="CHEBI:29985"/>
        <dbReference type="ChEBI" id="CHEBI:58359"/>
        <dbReference type="EC" id="3.5.1.2"/>
    </reaction>
</comment>